<comment type="caution">
    <text evidence="3">The sequence shown here is derived from an EMBL/GenBank/DDBJ whole genome shotgun (WGS) entry which is preliminary data.</text>
</comment>
<dbReference type="Gene3D" id="1.20.120.520">
    <property type="entry name" value="nmb1532 protein domain like"/>
    <property type="match status" value="1"/>
</dbReference>
<evidence type="ECO:0000313" key="4">
    <source>
        <dbReference type="Proteomes" id="UP001175261"/>
    </source>
</evidence>
<keyword evidence="4" id="KW-1185">Reference proteome</keyword>
<dbReference type="PANTHER" id="PTHR38048:SF1">
    <property type="entry name" value="HEMERYTHRIN-LIKE DOMAIN-CONTAINING PROTEIN"/>
    <property type="match status" value="1"/>
</dbReference>
<feature type="region of interest" description="Disordered" evidence="1">
    <location>
        <begin position="1"/>
        <end position="20"/>
    </location>
</feature>
<accession>A0AA39GD09</accession>
<dbReference type="InterPro" id="IPR012312">
    <property type="entry name" value="Hemerythrin-like"/>
</dbReference>
<organism evidence="3 4">
    <name type="scientific">Sarocladium strictum</name>
    <name type="common">Black bundle disease fungus</name>
    <name type="synonym">Acremonium strictum</name>
    <dbReference type="NCBI Taxonomy" id="5046"/>
    <lineage>
        <taxon>Eukaryota</taxon>
        <taxon>Fungi</taxon>
        <taxon>Dikarya</taxon>
        <taxon>Ascomycota</taxon>
        <taxon>Pezizomycotina</taxon>
        <taxon>Sordariomycetes</taxon>
        <taxon>Hypocreomycetidae</taxon>
        <taxon>Hypocreales</taxon>
        <taxon>Sarocladiaceae</taxon>
        <taxon>Sarocladium</taxon>
    </lineage>
</organism>
<dbReference type="Pfam" id="PF01814">
    <property type="entry name" value="Hemerythrin"/>
    <property type="match status" value="1"/>
</dbReference>
<feature type="domain" description="Hemerythrin-like" evidence="2">
    <location>
        <begin position="34"/>
        <end position="163"/>
    </location>
</feature>
<proteinExistence type="predicted"/>
<dbReference type="EMBL" id="JAPDFR010000007">
    <property type="protein sequence ID" value="KAK0384906.1"/>
    <property type="molecule type" value="Genomic_DNA"/>
</dbReference>
<feature type="compositionally biased region" description="Low complexity" evidence="1">
    <location>
        <begin position="1"/>
        <end position="12"/>
    </location>
</feature>
<name>A0AA39GD09_SARSR</name>
<protein>
    <recommendedName>
        <fullName evidence="2">Hemerythrin-like domain-containing protein</fullName>
    </recommendedName>
</protein>
<dbReference type="AlphaFoldDB" id="A0AA39GD09"/>
<evidence type="ECO:0000259" key="2">
    <source>
        <dbReference type="Pfam" id="PF01814"/>
    </source>
</evidence>
<evidence type="ECO:0000313" key="3">
    <source>
        <dbReference type="EMBL" id="KAK0384906.1"/>
    </source>
</evidence>
<dbReference type="Proteomes" id="UP001175261">
    <property type="component" value="Unassembled WGS sequence"/>
</dbReference>
<dbReference type="InterPro" id="IPR053206">
    <property type="entry name" value="Dimeric_xanthone_biosynth"/>
</dbReference>
<reference evidence="3" key="1">
    <citation type="submission" date="2022-10" db="EMBL/GenBank/DDBJ databases">
        <title>Determination and structural analysis of whole genome sequence of Sarocladium strictum F4-1.</title>
        <authorList>
            <person name="Hu L."/>
            <person name="Jiang Y."/>
        </authorList>
    </citation>
    <scope>NUCLEOTIDE SEQUENCE</scope>
    <source>
        <strain evidence="3">F4-1</strain>
    </source>
</reference>
<gene>
    <name evidence="3" type="ORF">NLU13_7385</name>
</gene>
<dbReference type="PANTHER" id="PTHR38048">
    <property type="entry name" value="EXPRESSED PROTEIN"/>
    <property type="match status" value="1"/>
</dbReference>
<sequence>MASPGDKAAATDTETKDALPPLSDADFRAFNRMADKMDLFHNHFRQTWNLLYTACTTGKRPSSMTLRQFLTTGLSFADQLTAHHTIEERYVFPMLASRMPQFDPKKGNLIKQHEKIHHGLEDFQGYLLRCKNGEEDFEMDGLRKRMESWGEILWKHLDEEVEDLGAENMRKFWTKDEIRKMPM</sequence>
<dbReference type="CDD" id="cd12108">
    <property type="entry name" value="Hr-like"/>
    <property type="match status" value="1"/>
</dbReference>
<evidence type="ECO:0000256" key="1">
    <source>
        <dbReference type="SAM" id="MobiDB-lite"/>
    </source>
</evidence>